<dbReference type="InterPro" id="IPR035447">
    <property type="entry name" value="DNA_topo_I_N_sf"/>
</dbReference>
<dbReference type="GO" id="GO:0006265">
    <property type="term" value="P:DNA topological change"/>
    <property type="evidence" value="ECO:0007669"/>
    <property type="project" value="InterPro"/>
</dbReference>
<dbReference type="Gene3D" id="3.90.15.10">
    <property type="entry name" value="Topoisomerase I, Chain A, domain 3"/>
    <property type="match status" value="1"/>
</dbReference>
<keyword evidence="5" id="KW-0238">DNA-binding</keyword>
<feature type="domain" description="DNA topoisomerase IB N-terminal" evidence="8">
    <location>
        <begin position="23"/>
        <end position="70"/>
    </location>
</feature>
<dbReference type="InterPro" id="IPR049331">
    <property type="entry name" value="Top1B_N_bact"/>
</dbReference>
<dbReference type="InterPro" id="IPR013500">
    <property type="entry name" value="TopoI_cat_euk"/>
</dbReference>
<accession>A0A9X1LVR7</accession>
<evidence type="ECO:0000313" key="10">
    <source>
        <dbReference type="Proteomes" id="UP001139354"/>
    </source>
</evidence>
<dbReference type="Pfam" id="PF21338">
    <property type="entry name" value="Top1B_N_bact"/>
    <property type="match status" value="1"/>
</dbReference>
<dbReference type="SUPFAM" id="SSF56349">
    <property type="entry name" value="DNA breaking-rejoining enzymes"/>
    <property type="match status" value="1"/>
</dbReference>
<proteinExistence type="inferred from homology"/>
<dbReference type="PROSITE" id="PS52038">
    <property type="entry name" value="TOPO_IB_2"/>
    <property type="match status" value="1"/>
</dbReference>
<evidence type="ECO:0000259" key="8">
    <source>
        <dbReference type="Pfam" id="PF21338"/>
    </source>
</evidence>
<gene>
    <name evidence="9" type="ORF">KEC57_12245</name>
</gene>
<dbReference type="AlphaFoldDB" id="A0A9X1LVR7"/>
<comment type="catalytic activity">
    <reaction evidence="1">
        <text>ATP-independent breakage of single-stranded DNA, followed by passage and rejoining.</text>
        <dbReference type="EC" id="5.6.2.1"/>
    </reaction>
</comment>
<name>A0A9X1LVR7_9MICO</name>
<keyword evidence="10" id="KW-1185">Reference proteome</keyword>
<dbReference type="RefSeq" id="WP_229384897.1">
    <property type="nucleotide sequence ID" value="NZ_JAGTTN010000003.1"/>
</dbReference>
<sequence>MPRLARVRPLDDPGIRRVRAGTGFRYLDAKGRSPSQRHLDRIHALVIPPAWEGVWISERSDGHIQAVGTDDAGRRQYIYHPDWTSGRDRGKFARTLALADALPRARGRATTSLRREALDRERVLAVSFRLLDQAAPRIGSERYLAAHGSRGLTTLQRRNASVEASVVSLAFPGKSGKRQLLEIDDADLAAAVALLAAGRPKSALLAWERGRRRVPLTPAEVNAYVRALTGGSFTAKDFRTLRGTILAAEALARIGTVDTKVDRKRAEALAVRATAEGLGNTPAVARGSYIDPRVFTRYREGHLLDLSVSPESAIRALLRPGRGRPRE</sequence>
<evidence type="ECO:0000313" key="9">
    <source>
        <dbReference type="EMBL" id="MCC2032950.1"/>
    </source>
</evidence>
<evidence type="ECO:0000259" key="7">
    <source>
        <dbReference type="Pfam" id="PF01028"/>
    </source>
</evidence>
<feature type="domain" description="DNA topoisomerase I catalytic core eukaryotic-type" evidence="7">
    <location>
        <begin position="86"/>
        <end position="286"/>
    </location>
</feature>
<keyword evidence="6" id="KW-0413">Isomerase</keyword>
<reference evidence="9" key="1">
    <citation type="submission" date="2021-04" db="EMBL/GenBank/DDBJ databases">
        <title>Microbacterium tenobrionis sp. nov. and Microbacterium allomyrinae sp. nov., isolated from larvae of Tenobrio molitor and Allomyrina dichotoma, respectively.</title>
        <authorList>
            <person name="Lee S.D."/>
        </authorList>
    </citation>
    <scope>NUCLEOTIDE SEQUENCE</scope>
    <source>
        <strain evidence="9">BWT-G7</strain>
    </source>
</reference>
<evidence type="ECO:0000256" key="1">
    <source>
        <dbReference type="ARBA" id="ARBA00000213"/>
    </source>
</evidence>
<organism evidence="9 10">
    <name type="scientific">Microbacterium allomyrinae</name>
    <dbReference type="NCBI Taxonomy" id="2830666"/>
    <lineage>
        <taxon>Bacteria</taxon>
        <taxon>Bacillati</taxon>
        <taxon>Actinomycetota</taxon>
        <taxon>Actinomycetes</taxon>
        <taxon>Micrococcales</taxon>
        <taxon>Microbacteriaceae</taxon>
        <taxon>Microbacterium</taxon>
    </lineage>
</organism>
<dbReference type="Pfam" id="PF01028">
    <property type="entry name" value="Topoisom_I"/>
    <property type="match status" value="1"/>
</dbReference>
<dbReference type="PRINTS" id="PR00416">
    <property type="entry name" value="EUTPISMRASEI"/>
</dbReference>
<dbReference type="EC" id="5.6.2.1" evidence="3"/>
<evidence type="ECO:0000256" key="2">
    <source>
        <dbReference type="ARBA" id="ARBA00006645"/>
    </source>
</evidence>
<dbReference type="Gene3D" id="1.10.132.120">
    <property type="match status" value="1"/>
</dbReference>
<dbReference type="Proteomes" id="UP001139354">
    <property type="component" value="Unassembled WGS sequence"/>
</dbReference>
<evidence type="ECO:0000256" key="6">
    <source>
        <dbReference type="ARBA" id="ARBA00023235"/>
    </source>
</evidence>
<dbReference type="EMBL" id="JAGTTN010000003">
    <property type="protein sequence ID" value="MCC2032950.1"/>
    <property type="molecule type" value="Genomic_DNA"/>
</dbReference>
<dbReference type="InterPro" id="IPR011010">
    <property type="entry name" value="DNA_brk_join_enz"/>
</dbReference>
<dbReference type="SUPFAM" id="SSF55869">
    <property type="entry name" value="DNA topoisomerase I domain"/>
    <property type="match status" value="1"/>
</dbReference>
<dbReference type="InterPro" id="IPR014711">
    <property type="entry name" value="TopoI_cat_a-hlx-sub_euk"/>
</dbReference>
<dbReference type="Gene3D" id="3.30.66.10">
    <property type="entry name" value="DNA topoisomerase I domain"/>
    <property type="match status" value="1"/>
</dbReference>
<comment type="caution">
    <text evidence="9">The sequence shown here is derived from an EMBL/GenBank/DDBJ whole genome shotgun (WGS) entry which is preliminary data.</text>
</comment>
<keyword evidence="4" id="KW-0799">Topoisomerase</keyword>
<evidence type="ECO:0000256" key="3">
    <source>
        <dbReference type="ARBA" id="ARBA00012891"/>
    </source>
</evidence>
<evidence type="ECO:0000256" key="5">
    <source>
        <dbReference type="ARBA" id="ARBA00023125"/>
    </source>
</evidence>
<dbReference type="GO" id="GO:0003917">
    <property type="term" value="F:DNA topoisomerase type I (single strand cut, ATP-independent) activity"/>
    <property type="evidence" value="ECO:0007669"/>
    <property type="project" value="UniProtKB-EC"/>
</dbReference>
<comment type="similarity">
    <text evidence="2">Belongs to the type IB topoisomerase family.</text>
</comment>
<dbReference type="GO" id="GO:0003677">
    <property type="term" value="F:DNA binding"/>
    <property type="evidence" value="ECO:0007669"/>
    <property type="project" value="UniProtKB-KW"/>
</dbReference>
<evidence type="ECO:0000256" key="4">
    <source>
        <dbReference type="ARBA" id="ARBA00023029"/>
    </source>
</evidence>
<dbReference type="InterPro" id="IPR001631">
    <property type="entry name" value="TopoI"/>
</dbReference>
<protein>
    <recommendedName>
        <fullName evidence="3">DNA topoisomerase</fullName>
        <ecNumber evidence="3">5.6.2.1</ecNumber>
    </recommendedName>
</protein>